<accession>A0A1L5NPI8</accession>
<protein>
    <submittedName>
        <fullName evidence="1">Asp/Glu/hydantoin racemase protein</fullName>
    </submittedName>
</protein>
<sequence>MTHLTQGPIGILCLEEPWSPSPPRTWGEDPHLLTTGLVRETVKGVTVPDILSGREHVQEAYINAGKALKAQGCTAISSNCGYSVLYQQAVSRATGLPTLMSSLLLLPLLATIFPADEAIGIICFDTNCPTDEHLTASWPELDKSRIEVVGLEGTEAWRQINRADPEYDWVVIEDAIASCTLKLKQNKRSISAVVLECCAFGPFLPMVQERMNVPTFDIVTAVGSFFGNELLKKGTE</sequence>
<dbReference type="Proteomes" id="UP000184749">
    <property type="component" value="Plasmid pRgalIE4872a"/>
</dbReference>
<geneLocation type="plasmid" evidence="2">
    <name>prgalie4872a</name>
</geneLocation>
<evidence type="ECO:0000313" key="2">
    <source>
        <dbReference type="Proteomes" id="UP000184749"/>
    </source>
</evidence>
<dbReference type="AlphaFoldDB" id="A0A1L5NPI8"/>
<dbReference type="RefSeq" id="WP_156886525.1">
    <property type="nucleotide sequence ID" value="NZ_CP017102.1"/>
</dbReference>
<organism evidence="1 2">
    <name type="scientific">Rhizobium gallicum</name>
    <dbReference type="NCBI Taxonomy" id="56730"/>
    <lineage>
        <taxon>Bacteria</taxon>
        <taxon>Pseudomonadati</taxon>
        <taxon>Pseudomonadota</taxon>
        <taxon>Alphaproteobacteria</taxon>
        <taxon>Hyphomicrobiales</taxon>
        <taxon>Rhizobiaceae</taxon>
        <taxon>Rhizobium/Agrobacterium group</taxon>
        <taxon>Rhizobium</taxon>
    </lineage>
</organism>
<reference evidence="1 2" key="1">
    <citation type="submission" date="2016-09" db="EMBL/GenBank/DDBJ databases">
        <title>The complete genome sequences of Rhizobium gallicum, symbiovars gallicum and phaseoli, symbionts associated to common bean (Phaseolus vulgaris).</title>
        <authorList>
            <person name="Bustos P."/>
            <person name="Santamaria R.I."/>
            <person name="Perez-Carrascal O.M."/>
            <person name="Juarez S."/>
            <person name="Lozano L."/>
            <person name="Martinez-Flores I."/>
            <person name="Martinez-Romero E."/>
            <person name="Cevallos M."/>
            <person name="Romero D."/>
            <person name="Davila G."/>
            <person name="Gonzalez V."/>
        </authorList>
    </citation>
    <scope>NUCLEOTIDE SEQUENCE [LARGE SCALE GENOMIC DNA]</scope>
    <source>
        <strain evidence="1 2">IE4872</strain>
        <plasmid evidence="2">prgalie4872a</plasmid>
    </source>
</reference>
<name>A0A1L5NPI8_9HYPH</name>
<dbReference type="EMBL" id="CP017102">
    <property type="protein sequence ID" value="APO69825.1"/>
    <property type="molecule type" value="Genomic_DNA"/>
</dbReference>
<keyword evidence="1" id="KW-0614">Plasmid</keyword>
<gene>
    <name evidence="1" type="ORF">IE4872_PA00079</name>
</gene>
<proteinExistence type="predicted"/>
<evidence type="ECO:0000313" key="1">
    <source>
        <dbReference type="EMBL" id="APO69825.1"/>
    </source>
</evidence>
<dbReference type="OrthoDB" id="5465390at2"/>